<feature type="region of interest" description="Disordered" evidence="1">
    <location>
        <begin position="52"/>
        <end position="86"/>
    </location>
</feature>
<dbReference type="Proteomes" id="UP000463700">
    <property type="component" value="Unassembled WGS sequence"/>
</dbReference>
<feature type="compositionally biased region" description="Basic and acidic residues" evidence="1">
    <location>
        <begin position="52"/>
        <end position="64"/>
    </location>
</feature>
<dbReference type="PROSITE" id="PS51257">
    <property type="entry name" value="PROKAR_LIPOPROTEIN"/>
    <property type="match status" value="1"/>
</dbReference>
<reference evidence="2 3" key="1">
    <citation type="journal article" date="2020" name="Int. J. Syst. Evol. Microbiol.">
        <title>Paraburkholderia madseniana sp. nov., a phenolic acid-degrading bacterium isolated from acidic forest soil.</title>
        <authorList>
            <person name="Wilhelm R.C."/>
            <person name="Murphy S.J.L."/>
            <person name="Feriancek N.M."/>
            <person name="Karasz D.C."/>
            <person name="DeRito C.M."/>
            <person name="Newman J.D."/>
            <person name="Buckley D.H."/>
        </authorList>
    </citation>
    <scope>NUCLEOTIDE SEQUENCE [LARGE SCALE GENOMIC DNA]</scope>
    <source>
        <strain evidence="2 3">RP11</strain>
    </source>
</reference>
<evidence type="ECO:0000313" key="3">
    <source>
        <dbReference type="Proteomes" id="UP000463700"/>
    </source>
</evidence>
<sequence>MRNNDSNGFVAAGNAVALACAFAGPVDTSSCPFNKPDPMEEGRRSVSILARDDGSTAAKHHDPRAPMATQDETDTASPGISRTVSKDGGIVSRQRGYMFAMGSGAYLSITGTTGSLDLAERTMPQLPATLALLPAGSLVASMTHP</sequence>
<evidence type="ECO:0000313" key="2">
    <source>
        <dbReference type="EMBL" id="KAE8753867.1"/>
    </source>
</evidence>
<evidence type="ECO:0000256" key="1">
    <source>
        <dbReference type="SAM" id="MobiDB-lite"/>
    </source>
</evidence>
<gene>
    <name evidence="2" type="ORF">FSO04_42730</name>
</gene>
<organism evidence="2 3">
    <name type="scientific">Paraburkholderia madseniana</name>
    <dbReference type="NCBI Taxonomy" id="2599607"/>
    <lineage>
        <taxon>Bacteria</taxon>
        <taxon>Pseudomonadati</taxon>
        <taxon>Pseudomonadota</taxon>
        <taxon>Betaproteobacteria</taxon>
        <taxon>Burkholderiales</taxon>
        <taxon>Burkholderiaceae</taxon>
        <taxon>Paraburkholderia</taxon>
    </lineage>
</organism>
<comment type="caution">
    <text evidence="2">The sequence shown here is derived from an EMBL/GenBank/DDBJ whole genome shotgun (WGS) entry which is preliminary data.</text>
</comment>
<protein>
    <submittedName>
        <fullName evidence="2">Uncharacterized protein</fullName>
    </submittedName>
</protein>
<dbReference type="EMBL" id="VOSW01000162">
    <property type="protein sequence ID" value="KAE8753867.1"/>
    <property type="molecule type" value="Genomic_DNA"/>
</dbReference>
<dbReference type="AlphaFoldDB" id="A0A6N6VZE7"/>
<accession>A0A6N6VZE7</accession>
<name>A0A6N6VZE7_9BURK</name>
<dbReference type="RefSeq" id="WP_154567384.1">
    <property type="nucleotide sequence ID" value="NZ_VOSW01000162.1"/>
</dbReference>
<proteinExistence type="predicted"/>